<comment type="caution">
    <text evidence="4">The sequence shown here is derived from an EMBL/GenBank/DDBJ whole genome shotgun (WGS) entry which is preliminary data.</text>
</comment>
<dbReference type="Gene3D" id="3.40.50.2020">
    <property type="match status" value="1"/>
</dbReference>
<dbReference type="InterPro" id="IPR029057">
    <property type="entry name" value="PRTase-like"/>
</dbReference>
<comment type="similarity">
    <text evidence="1">Belongs to the ComF/GntX family.</text>
</comment>
<dbReference type="InterPro" id="IPR000836">
    <property type="entry name" value="PRTase_dom"/>
</dbReference>
<feature type="domain" description="Phosphoribosyltransferase" evidence="3">
    <location>
        <begin position="238"/>
        <end position="284"/>
    </location>
</feature>
<evidence type="ECO:0000256" key="2">
    <source>
        <dbReference type="SAM" id="MobiDB-lite"/>
    </source>
</evidence>
<dbReference type="InterPro" id="IPR051910">
    <property type="entry name" value="ComF/GntX_DNA_util-trans"/>
</dbReference>
<dbReference type="PANTHER" id="PTHR47505:SF1">
    <property type="entry name" value="DNA UTILIZATION PROTEIN YHGH"/>
    <property type="match status" value="1"/>
</dbReference>
<protein>
    <submittedName>
        <fullName evidence="4">ComF family protein</fullName>
    </submittedName>
</protein>
<dbReference type="SUPFAM" id="SSF53271">
    <property type="entry name" value="PRTase-like"/>
    <property type="match status" value="1"/>
</dbReference>
<keyword evidence="5" id="KW-1185">Reference proteome</keyword>
<proteinExistence type="inferred from homology"/>
<evidence type="ECO:0000313" key="5">
    <source>
        <dbReference type="Proteomes" id="UP000598297"/>
    </source>
</evidence>
<evidence type="ECO:0000259" key="3">
    <source>
        <dbReference type="Pfam" id="PF00156"/>
    </source>
</evidence>
<dbReference type="AlphaFoldDB" id="A0A964UKQ8"/>
<dbReference type="Proteomes" id="UP000598297">
    <property type="component" value="Unassembled WGS sequence"/>
</dbReference>
<feature type="region of interest" description="Disordered" evidence="2">
    <location>
        <begin position="104"/>
        <end position="176"/>
    </location>
</feature>
<accession>A0A964UKQ8</accession>
<evidence type="ECO:0000313" key="4">
    <source>
        <dbReference type="EMBL" id="NBE51003.1"/>
    </source>
</evidence>
<name>A0A964UKQ8_9ACTN</name>
<dbReference type="EMBL" id="JAAAHS010000026">
    <property type="protein sequence ID" value="NBE51003.1"/>
    <property type="molecule type" value="Genomic_DNA"/>
</dbReference>
<dbReference type="PANTHER" id="PTHR47505">
    <property type="entry name" value="DNA UTILIZATION PROTEIN YHGH"/>
    <property type="match status" value="1"/>
</dbReference>
<reference evidence="4" key="1">
    <citation type="submission" date="2020-01" db="EMBL/GenBank/DDBJ databases">
        <title>Whole-genome analyses of novel actinobacteria.</title>
        <authorList>
            <person name="Sahin N."/>
        </authorList>
    </citation>
    <scope>NUCLEOTIDE SEQUENCE</scope>
    <source>
        <strain evidence="4">YC537</strain>
    </source>
</reference>
<sequence>MRGWWRDLADLVLPADCSGCGLSRTVLCGSCRQALHGRSPRRVRPTPEPAGLPVVHAAAPYEDAVRAVLLAHKERGALGLAEVLGLALAGAVRAGVRDGVVGLGDGGDGGDRDGTYGRGGNRGWSDCGGGGGRDVHEGDSGGWGRAARSAGYDERPGAPGPAGASETGGGGPLLLVPMPSARKAVAARGHDSVRRIALSAARELRRTGIRAQVLPVLRQGRRVVDQSGLNSRQRMANMSGALEVASGAGRLLRGRRVVLVDDLMTTGASLVEAARVLRAATAEVRVGGTQVAPTGRRPGSRERGRGGTVDASTSDTTSGAPRTVEQHRMFVLDAAVVASSPDSFEINRN</sequence>
<dbReference type="Pfam" id="PF00156">
    <property type="entry name" value="Pribosyltran"/>
    <property type="match status" value="1"/>
</dbReference>
<dbReference type="RefSeq" id="WP_161694586.1">
    <property type="nucleotide sequence ID" value="NZ_JAAAHS010000026.1"/>
</dbReference>
<organism evidence="4 5">
    <name type="scientific">Streptomyces boluensis</name>
    <dbReference type="NCBI Taxonomy" id="1775135"/>
    <lineage>
        <taxon>Bacteria</taxon>
        <taxon>Bacillati</taxon>
        <taxon>Actinomycetota</taxon>
        <taxon>Actinomycetes</taxon>
        <taxon>Kitasatosporales</taxon>
        <taxon>Streptomycetaceae</taxon>
        <taxon>Streptomyces</taxon>
    </lineage>
</organism>
<feature type="compositionally biased region" description="Gly residues" evidence="2">
    <location>
        <begin position="116"/>
        <end position="132"/>
    </location>
</feature>
<evidence type="ECO:0000256" key="1">
    <source>
        <dbReference type="ARBA" id="ARBA00008007"/>
    </source>
</evidence>
<dbReference type="OrthoDB" id="5244859at2"/>
<feature type="region of interest" description="Disordered" evidence="2">
    <location>
        <begin position="288"/>
        <end position="324"/>
    </location>
</feature>
<feature type="compositionally biased region" description="Polar residues" evidence="2">
    <location>
        <begin position="310"/>
        <end position="320"/>
    </location>
</feature>
<gene>
    <name evidence="4" type="ORF">GUY60_06100</name>
</gene>
<dbReference type="CDD" id="cd06223">
    <property type="entry name" value="PRTases_typeI"/>
    <property type="match status" value="1"/>
</dbReference>